<proteinExistence type="predicted"/>
<organism evidence="2 3">
    <name type="scientific">Hydrogenophaga laconesensis</name>
    <dbReference type="NCBI Taxonomy" id="1805971"/>
    <lineage>
        <taxon>Bacteria</taxon>
        <taxon>Pseudomonadati</taxon>
        <taxon>Pseudomonadota</taxon>
        <taxon>Betaproteobacteria</taxon>
        <taxon>Burkholderiales</taxon>
        <taxon>Comamonadaceae</taxon>
        <taxon>Hydrogenophaga</taxon>
    </lineage>
</organism>
<dbReference type="EMBL" id="JAVDWE010000001">
    <property type="protein sequence ID" value="MDR7092745.1"/>
    <property type="molecule type" value="Genomic_DNA"/>
</dbReference>
<feature type="transmembrane region" description="Helical" evidence="1">
    <location>
        <begin position="107"/>
        <end position="132"/>
    </location>
</feature>
<dbReference type="Pfam" id="PF04654">
    <property type="entry name" value="DUF599"/>
    <property type="match status" value="1"/>
</dbReference>
<comment type="caution">
    <text evidence="2">The sequence shown here is derived from an EMBL/GenBank/DDBJ whole genome shotgun (WGS) entry which is preliminary data.</text>
</comment>
<keyword evidence="1" id="KW-0472">Membrane</keyword>
<evidence type="ECO:0000256" key="1">
    <source>
        <dbReference type="SAM" id="Phobius"/>
    </source>
</evidence>
<dbReference type="InterPro" id="IPR006747">
    <property type="entry name" value="DUF599"/>
</dbReference>
<dbReference type="RefSeq" id="WP_204731745.1">
    <property type="nucleotide sequence ID" value="NZ_JAVDWE010000001.1"/>
</dbReference>
<keyword evidence="1" id="KW-0812">Transmembrane</keyword>
<accession>A0ABU1V5N1</accession>
<keyword evidence="3" id="KW-1185">Reference proteome</keyword>
<evidence type="ECO:0000313" key="3">
    <source>
        <dbReference type="Proteomes" id="UP001265550"/>
    </source>
</evidence>
<keyword evidence="1" id="KW-1133">Transmembrane helix</keyword>
<feature type="transmembrane region" description="Helical" evidence="1">
    <location>
        <begin position="189"/>
        <end position="217"/>
    </location>
</feature>
<reference evidence="2 3" key="1">
    <citation type="submission" date="2023-07" db="EMBL/GenBank/DDBJ databases">
        <title>Sorghum-associated microbial communities from plants grown in Nebraska, USA.</title>
        <authorList>
            <person name="Schachtman D."/>
        </authorList>
    </citation>
    <scope>NUCLEOTIDE SEQUENCE [LARGE SCALE GENOMIC DNA]</scope>
    <source>
        <strain evidence="2 3">BE240</strain>
    </source>
</reference>
<dbReference type="PANTHER" id="PTHR31881:SF6">
    <property type="entry name" value="OS09G0494600 PROTEIN"/>
    <property type="match status" value="1"/>
</dbReference>
<name>A0ABU1V5N1_9BURK</name>
<feature type="transmembrane region" description="Helical" evidence="1">
    <location>
        <begin position="75"/>
        <end position="95"/>
    </location>
</feature>
<protein>
    <submittedName>
        <fullName evidence="2">Membrane protein</fullName>
    </submittedName>
</protein>
<dbReference type="PANTHER" id="PTHR31881">
    <property type="match status" value="1"/>
</dbReference>
<evidence type="ECO:0000313" key="2">
    <source>
        <dbReference type="EMBL" id="MDR7092745.1"/>
    </source>
</evidence>
<dbReference type="Proteomes" id="UP001265550">
    <property type="component" value="Unassembled WGS sequence"/>
</dbReference>
<sequence>MKFLSIIPWADWLALVCFLALWAGYAWFARVWGRKMGSLIHTTNRYRGYWMMQTTSRDPRMLDGLITQTLSNTPAFFSSTSILVIGGLFALLGTTDKATELMSEIPFAQATTLIVFEFKILVLIAIFVYAFFRFSWCMRQYTFVALVIGAMPPAEDFDAGKHDRRAFAERAAAMVGAAADTFNDGLRAYYFSFAALGWFVSPLAMVVATLFVVVILYSREFRSEVLSILKDEMPPPQ</sequence>
<gene>
    <name evidence="2" type="ORF">J2X09_000468</name>
</gene>
<feature type="transmembrane region" description="Helical" evidence="1">
    <location>
        <begin position="12"/>
        <end position="29"/>
    </location>
</feature>